<evidence type="ECO:0000313" key="7">
    <source>
        <dbReference type="EMBL" id="MEK9502188.1"/>
    </source>
</evidence>
<feature type="domain" description="YqgF/RNase H-like" evidence="6">
    <location>
        <begin position="1"/>
        <end position="99"/>
    </location>
</feature>
<name>A0ABU9EBT4_9BACT</name>
<dbReference type="EC" id="3.1.-.-" evidence="5"/>
<sequence>MSIDYGERRIGVALSDPTGTLASPLETVHRRRGKRPPLKALERIAHLHEVTGLVVGLPLTLEGEENEWCAEVRAVGDELGRRLDLPVTYVDERMTSVQAEEAIRSSGRRRSQREEKGRIDAAAAAVILQRHLDMEAPR</sequence>
<keyword evidence="3 5" id="KW-0540">Nuclease</keyword>
<dbReference type="NCBIfam" id="TIGR00250">
    <property type="entry name" value="RNAse_H_YqgF"/>
    <property type="match status" value="1"/>
</dbReference>
<dbReference type="Pfam" id="PF03652">
    <property type="entry name" value="RuvX"/>
    <property type="match status" value="1"/>
</dbReference>
<keyword evidence="2 5" id="KW-0690">Ribosome biogenesis</keyword>
<keyword evidence="1 5" id="KW-0963">Cytoplasm</keyword>
<dbReference type="PANTHER" id="PTHR33317">
    <property type="entry name" value="POLYNUCLEOTIDYL TRANSFERASE, RIBONUCLEASE H-LIKE SUPERFAMILY PROTEIN"/>
    <property type="match status" value="1"/>
</dbReference>
<dbReference type="InterPro" id="IPR037027">
    <property type="entry name" value="YqgF/RNaseH-like_dom_sf"/>
</dbReference>
<evidence type="ECO:0000256" key="4">
    <source>
        <dbReference type="ARBA" id="ARBA00022801"/>
    </source>
</evidence>
<dbReference type="SUPFAM" id="SSF53098">
    <property type="entry name" value="Ribonuclease H-like"/>
    <property type="match status" value="1"/>
</dbReference>
<evidence type="ECO:0000256" key="1">
    <source>
        <dbReference type="ARBA" id="ARBA00022490"/>
    </source>
</evidence>
<comment type="subcellular location">
    <subcellularLocation>
        <location evidence="5">Cytoplasm</location>
    </subcellularLocation>
</comment>
<dbReference type="Proteomes" id="UP001484239">
    <property type="component" value="Unassembled WGS sequence"/>
</dbReference>
<keyword evidence="8" id="KW-1185">Reference proteome</keyword>
<dbReference type="CDD" id="cd16964">
    <property type="entry name" value="YqgF"/>
    <property type="match status" value="1"/>
</dbReference>
<dbReference type="InterPro" id="IPR005227">
    <property type="entry name" value="YqgF"/>
</dbReference>
<dbReference type="PANTHER" id="PTHR33317:SF4">
    <property type="entry name" value="POLYNUCLEOTIDYL TRANSFERASE, RIBONUCLEASE H-LIKE SUPERFAMILY PROTEIN"/>
    <property type="match status" value="1"/>
</dbReference>
<reference evidence="7 8" key="1">
    <citation type="submission" date="2024-02" db="EMBL/GenBank/DDBJ databases">
        <title>A novel Gemmatimonadota bacterium.</title>
        <authorList>
            <person name="Du Z.-J."/>
            <person name="Ye Y.-Q."/>
        </authorList>
    </citation>
    <scope>NUCLEOTIDE SEQUENCE [LARGE SCALE GENOMIC DNA]</scope>
    <source>
        <strain evidence="7 8">DH-20</strain>
    </source>
</reference>
<dbReference type="RefSeq" id="WP_405277555.1">
    <property type="nucleotide sequence ID" value="NZ_CP144380.1"/>
</dbReference>
<accession>A0ABU9EBT4</accession>
<dbReference type="SMART" id="SM00732">
    <property type="entry name" value="YqgFc"/>
    <property type="match status" value="1"/>
</dbReference>
<keyword evidence="4 5" id="KW-0378">Hydrolase</keyword>
<evidence type="ECO:0000259" key="6">
    <source>
        <dbReference type="SMART" id="SM00732"/>
    </source>
</evidence>
<evidence type="ECO:0000313" key="8">
    <source>
        <dbReference type="Proteomes" id="UP001484239"/>
    </source>
</evidence>
<evidence type="ECO:0000256" key="3">
    <source>
        <dbReference type="ARBA" id="ARBA00022722"/>
    </source>
</evidence>
<comment type="similarity">
    <text evidence="5">Belongs to the YqgF HJR family.</text>
</comment>
<organism evidence="7 8">
    <name type="scientific">Gaopeijia maritima</name>
    <dbReference type="NCBI Taxonomy" id="3119007"/>
    <lineage>
        <taxon>Bacteria</taxon>
        <taxon>Pseudomonadati</taxon>
        <taxon>Gemmatimonadota</taxon>
        <taxon>Longimicrobiia</taxon>
        <taxon>Gaopeijiales</taxon>
        <taxon>Gaopeijiaceae</taxon>
        <taxon>Gaopeijia</taxon>
    </lineage>
</organism>
<comment type="caution">
    <text evidence="7">The sequence shown here is derived from an EMBL/GenBank/DDBJ whole genome shotgun (WGS) entry which is preliminary data.</text>
</comment>
<dbReference type="HAMAP" id="MF_00651">
    <property type="entry name" value="Nuclease_YqgF"/>
    <property type="match status" value="1"/>
</dbReference>
<dbReference type="InterPro" id="IPR006641">
    <property type="entry name" value="YqgF/RNaseH-like_dom"/>
</dbReference>
<evidence type="ECO:0000256" key="5">
    <source>
        <dbReference type="HAMAP-Rule" id="MF_00651"/>
    </source>
</evidence>
<comment type="function">
    <text evidence="5">Could be a nuclease involved in processing of the 5'-end of pre-16S rRNA.</text>
</comment>
<dbReference type="InterPro" id="IPR012337">
    <property type="entry name" value="RNaseH-like_sf"/>
</dbReference>
<protein>
    <recommendedName>
        <fullName evidence="5">Putative pre-16S rRNA nuclease</fullName>
        <ecNumber evidence="5">3.1.-.-</ecNumber>
    </recommendedName>
</protein>
<dbReference type="EMBL" id="JBBHLI010000009">
    <property type="protein sequence ID" value="MEK9502188.1"/>
    <property type="molecule type" value="Genomic_DNA"/>
</dbReference>
<evidence type="ECO:0000256" key="2">
    <source>
        <dbReference type="ARBA" id="ARBA00022517"/>
    </source>
</evidence>
<proteinExistence type="inferred from homology"/>
<gene>
    <name evidence="7" type="primary">ruvX</name>
    <name evidence="7" type="ORF">WI372_14440</name>
</gene>
<dbReference type="Gene3D" id="3.30.420.140">
    <property type="entry name" value="YqgF/RNase H-like domain"/>
    <property type="match status" value="1"/>
</dbReference>